<comment type="caution">
    <text evidence="11">The sequence shown here is derived from an EMBL/GenBank/DDBJ whole genome shotgun (WGS) entry which is preliminary data.</text>
</comment>
<evidence type="ECO:0000313" key="11">
    <source>
        <dbReference type="EMBL" id="MBB3328209.1"/>
    </source>
</evidence>
<sequence>MEQTGSTTLEVVPELDHEPDPTDVIVAFENYSGGFRGRHGGRVTPILKGVDVAFRRGALTAVVGETGSGKTMLALSIVGLTPATFERTGGSIHLNGTDLGGYDEAAFRGVRGRTVAMVFQDSRSALNPVFTVGRQLVDVVRLHQGLGKAAARTRAVELLEQMRVPEPERRLRQYPHELSGGTAQRVQLAIALACEPELLLLDEPTTGLDLTVQAEVLELIVEMIKGGRLSALLITHDMGVVAQTCDDVVVLRHGEICESGRTSSVLTNPTHPYTAELVAASQTLGGTR</sequence>
<dbReference type="InterPro" id="IPR050388">
    <property type="entry name" value="ABC_Ni/Peptide_Import"/>
</dbReference>
<keyword evidence="7" id="KW-0067">ATP-binding</keyword>
<keyword evidence="8" id="KW-1278">Translocase</keyword>
<dbReference type="GO" id="GO:0005886">
    <property type="term" value="C:plasma membrane"/>
    <property type="evidence" value="ECO:0007669"/>
    <property type="project" value="UniProtKB-SubCell"/>
</dbReference>
<evidence type="ECO:0000256" key="8">
    <source>
        <dbReference type="ARBA" id="ARBA00022967"/>
    </source>
</evidence>
<dbReference type="SUPFAM" id="SSF52540">
    <property type="entry name" value="P-loop containing nucleoside triphosphate hydrolases"/>
    <property type="match status" value="1"/>
</dbReference>
<dbReference type="RefSeq" id="WP_183339944.1">
    <property type="nucleotide sequence ID" value="NZ_JACHZG010000001.1"/>
</dbReference>
<dbReference type="InterPro" id="IPR027417">
    <property type="entry name" value="P-loop_NTPase"/>
</dbReference>
<organism evidence="11 12">
    <name type="scientific">Microlunatus antarcticus</name>
    <dbReference type="NCBI Taxonomy" id="53388"/>
    <lineage>
        <taxon>Bacteria</taxon>
        <taxon>Bacillati</taxon>
        <taxon>Actinomycetota</taxon>
        <taxon>Actinomycetes</taxon>
        <taxon>Propionibacteriales</taxon>
        <taxon>Propionibacteriaceae</taxon>
        <taxon>Microlunatus</taxon>
    </lineage>
</organism>
<comment type="subcellular location">
    <subcellularLocation>
        <location evidence="1">Cell membrane</location>
        <topology evidence="1">Peripheral membrane protein</topology>
    </subcellularLocation>
</comment>
<keyword evidence="3" id="KW-0813">Transport</keyword>
<evidence type="ECO:0000313" key="12">
    <source>
        <dbReference type="Proteomes" id="UP000565572"/>
    </source>
</evidence>
<evidence type="ECO:0000259" key="10">
    <source>
        <dbReference type="PROSITE" id="PS50893"/>
    </source>
</evidence>
<evidence type="ECO:0000256" key="3">
    <source>
        <dbReference type="ARBA" id="ARBA00022448"/>
    </source>
</evidence>
<protein>
    <submittedName>
        <fullName evidence="11">ABC-type glutathione transport system ATPase component</fullName>
    </submittedName>
</protein>
<evidence type="ECO:0000256" key="9">
    <source>
        <dbReference type="ARBA" id="ARBA00023136"/>
    </source>
</evidence>
<comment type="similarity">
    <text evidence="2">Belongs to the ABC transporter superfamily.</text>
</comment>
<dbReference type="PANTHER" id="PTHR43297">
    <property type="entry name" value="OLIGOPEPTIDE TRANSPORT ATP-BINDING PROTEIN APPD"/>
    <property type="match status" value="1"/>
</dbReference>
<dbReference type="CDD" id="cd03257">
    <property type="entry name" value="ABC_NikE_OppD_transporters"/>
    <property type="match status" value="1"/>
</dbReference>
<feature type="domain" description="ABC transporter" evidence="10">
    <location>
        <begin position="26"/>
        <end position="278"/>
    </location>
</feature>
<dbReference type="SMART" id="SM00382">
    <property type="entry name" value="AAA"/>
    <property type="match status" value="1"/>
</dbReference>
<dbReference type="Gene3D" id="3.40.50.300">
    <property type="entry name" value="P-loop containing nucleotide triphosphate hydrolases"/>
    <property type="match status" value="1"/>
</dbReference>
<dbReference type="InterPro" id="IPR003439">
    <property type="entry name" value="ABC_transporter-like_ATP-bd"/>
</dbReference>
<keyword evidence="12" id="KW-1185">Reference proteome</keyword>
<dbReference type="InterPro" id="IPR003593">
    <property type="entry name" value="AAA+_ATPase"/>
</dbReference>
<dbReference type="PANTHER" id="PTHR43297:SF14">
    <property type="entry name" value="ATPASE AAA-TYPE CORE DOMAIN-CONTAINING PROTEIN"/>
    <property type="match status" value="1"/>
</dbReference>
<gene>
    <name evidence="11" type="ORF">FHX39_003153</name>
</gene>
<evidence type="ECO:0000256" key="7">
    <source>
        <dbReference type="ARBA" id="ARBA00022840"/>
    </source>
</evidence>
<evidence type="ECO:0000256" key="2">
    <source>
        <dbReference type="ARBA" id="ARBA00005417"/>
    </source>
</evidence>
<name>A0A7W5JXL7_9ACTN</name>
<evidence type="ECO:0000256" key="4">
    <source>
        <dbReference type="ARBA" id="ARBA00022475"/>
    </source>
</evidence>
<dbReference type="AlphaFoldDB" id="A0A7W5JXL7"/>
<dbReference type="Pfam" id="PF00005">
    <property type="entry name" value="ABC_tran"/>
    <property type="match status" value="1"/>
</dbReference>
<keyword evidence="6" id="KW-0547">Nucleotide-binding</keyword>
<evidence type="ECO:0000256" key="5">
    <source>
        <dbReference type="ARBA" id="ARBA00022519"/>
    </source>
</evidence>
<keyword evidence="9" id="KW-0472">Membrane</keyword>
<dbReference type="GO" id="GO:0016887">
    <property type="term" value="F:ATP hydrolysis activity"/>
    <property type="evidence" value="ECO:0007669"/>
    <property type="project" value="InterPro"/>
</dbReference>
<keyword evidence="5" id="KW-0997">Cell inner membrane</keyword>
<dbReference type="PROSITE" id="PS50893">
    <property type="entry name" value="ABC_TRANSPORTER_2"/>
    <property type="match status" value="1"/>
</dbReference>
<accession>A0A7W5JXL7</accession>
<evidence type="ECO:0000256" key="6">
    <source>
        <dbReference type="ARBA" id="ARBA00022741"/>
    </source>
</evidence>
<evidence type="ECO:0000256" key="1">
    <source>
        <dbReference type="ARBA" id="ARBA00004202"/>
    </source>
</evidence>
<proteinExistence type="inferred from homology"/>
<dbReference type="EMBL" id="JACHZG010000001">
    <property type="protein sequence ID" value="MBB3328209.1"/>
    <property type="molecule type" value="Genomic_DNA"/>
</dbReference>
<dbReference type="GO" id="GO:0005524">
    <property type="term" value="F:ATP binding"/>
    <property type="evidence" value="ECO:0007669"/>
    <property type="project" value="UniProtKB-KW"/>
</dbReference>
<dbReference type="Proteomes" id="UP000565572">
    <property type="component" value="Unassembled WGS sequence"/>
</dbReference>
<reference evidence="11 12" key="1">
    <citation type="submission" date="2020-08" db="EMBL/GenBank/DDBJ databases">
        <title>Sequencing the genomes of 1000 actinobacteria strains.</title>
        <authorList>
            <person name="Klenk H.-P."/>
        </authorList>
    </citation>
    <scope>NUCLEOTIDE SEQUENCE [LARGE SCALE GENOMIC DNA]</scope>
    <source>
        <strain evidence="11 12">DSM 11053</strain>
    </source>
</reference>
<keyword evidence="4" id="KW-1003">Cell membrane</keyword>